<name>A0A084VWP4_ANOSI</name>
<dbReference type="EnsemblMetazoa" id="ASIC010081-RA">
    <property type="protein sequence ID" value="ASIC010081-PA"/>
    <property type="gene ID" value="ASIC010081"/>
</dbReference>
<evidence type="ECO:0000313" key="4">
    <source>
        <dbReference type="Proteomes" id="UP000030765"/>
    </source>
</evidence>
<reference evidence="3" key="2">
    <citation type="submission" date="2020-05" db="UniProtKB">
        <authorList>
            <consortium name="EnsemblMetazoa"/>
        </authorList>
    </citation>
    <scope>IDENTIFICATION</scope>
</reference>
<evidence type="ECO:0000313" key="3">
    <source>
        <dbReference type="EnsemblMetazoa" id="ASIC010081-PA"/>
    </source>
</evidence>
<sequence>MSRTTVVIKVFRHELEVATRGLLASASRALARPQFRQHRKVAHRRDCTNPTLMQNDVMNFSLPTNNNNNNNYDNNKMNF</sequence>
<evidence type="ECO:0000313" key="2">
    <source>
        <dbReference type="EMBL" id="KFB42388.1"/>
    </source>
</evidence>
<proteinExistence type="predicted"/>
<accession>A0A084VWP4</accession>
<dbReference type="EMBL" id="ATLV01017682">
    <property type="status" value="NOT_ANNOTATED_CDS"/>
    <property type="molecule type" value="Genomic_DNA"/>
</dbReference>
<gene>
    <name evidence="2" type="ORF">ZHAS_00010081</name>
</gene>
<reference evidence="2 4" key="1">
    <citation type="journal article" date="2014" name="BMC Genomics">
        <title>Genome sequence of Anopheles sinensis provides insight into genetics basis of mosquito competence for malaria parasites.</title>
        <authorList>
            <person name="Zhou D."/>
            <person name="Zhang D."/>
            <person name="Ding G."/>
            <person name="Shi L."/>
            <person name="Hou Q."/>
            <person name="Ye Y."/>
            <person name="Xu Y."/>
            <person name="Zhou H."/>
            <person name="Xiong C."/>
            <person name="Li S."/>
            <person name="Yu J."/>
            <person name="Hong S."/>
            <person name="Yu X."/>
            <person name="Zou P."/>
            <person name="Chen C."/>
            <person name="Chang X."/>
            <person name="Wang W."/>
            <person name="Lv Y."/>
            <person name="Sun Y."/>
            <person name="Ma L."/>
            <person name="Shen B."/>
            <person name="Zhu C."/>
        </authorList>
    </citation>
    <scope>NUCLEOTIDE SEQUENCE [LARGE SCALE GENOMIC DNA]</scope>
</reference>
<keyword evidence="4" id="KW-1185">Reference proteome</keyword>
<dbReference type="EMBL" id="KE525181">
    <property type="protein sequence ID" value="KFB42388.1"/>
    <property type="molecule type" value="Genomic_DNA"/>
</dbReference>
<dbReference type="AlphaFoldDB" id="A0A084VWP4"/>
<organism evidence="2">
    <name type="scientific">Anopheles sinensis</name>
    <name type="common">Mosquito</name>
    <dbReference type="NCBI Taxonomy" id="74873"/>
    <lineage>
        <taxon>Eukaryota</taxon>
        <taxon>Metazoa</taxon>
        <taxon>Ecdysozoa</taxon>
        <taxon>Arthropoda</taxon>
        <taxon>Hexapoda</taxon>
        <taxon>Insecta</taxon>
        <taxon>Pterygota</taxon>
        <taxon>Neoptera</taxon>
        <taxon>Endopterygota</taxon>
        <taxon>Diptera</taxon>
        <taxon>Nematocera</taxon>
        <taxon>Culicoidea</taxon>
        <taxon>Culicidae</taxon>
        <taxon>Anophelinae</taxon>
        <taxon>Anopheles</taxon>
    </lineage>
</organism>
<evidence type="ECO:0000256" key="1">
    <source>
        <dbReference type="SAM" id="MobiDB-lite"/>
    </source>
</evidence>
<protein>
    <submittedName>
        <fullName evidence="2 3">LysR family transcriptional regulator</fullName>
    </submittedName>
</protein>
<feature type="region of interest" description="Disordered" evidence="1">
    <location>
        <begin position="59"/>
        <end position="79"/>
    </location>
</feature>
<dbReference type="VEuPathDB" id="VectorBase:ASIC010081"/>
<dbReference type="Proteomes" id="UP000030765">
    <property type="component" value="Unassembled WGS sequence"/>
</dbReference>